<dbReference type="GO" id="GO:0009086">
    <property type="term" value="P:methionine biosynthetic process"/>
    <property type="evidence" value="ECO:0007669"/>
    <property type="project" value="TreeGrafter"/>
</dbReference>
<comment type="cofactor">
    <cofactor evidence="1 7">
        <name>FAD</name>
        <dbReference type="ChEBI" id="CHEBI:57692"/>
    </cofactor>
</comment>
<dbReference type="InterPro" id="IPR004621">
    <property type="entry name" value="Fadh2_euk"/>
</dbReference>
<protein>
    <recommendedName>
        <fullName evidence="7">Methylenetetrahydrofolate reductase</fullName>
    </recommendedName>
</protein>
<evidence type="ECO:0000256" key="4">
    <source>
        <dbReference type="ARBA" id="ARBA00022630"/>
    </source>
</evidence>
<reference evidence="9 10" key="2">
    <citation type="journal article" date="2017" name="Nature">
        <title>The Apostasia genome and the evolution of orchids.</title>
        <authorList>
            <person name="Zhang G.Q."/>
            <person name="Liu K.W."/>
            <person name="Li Z."/>
            <person name="Lohaus R."/>
            <person name="Hsiao Y.Y."/>
            <person name="Niu S.C."/>
            <person name="Wang J.Y."/>
            <person name="Lin Y.C."/>
            <person name="Xu Q."/>
            <person name="Chen L.J."/>
            <person name="Yoshida K."/>
            <person name="Fujiwara S."/>
            <person name="Wang Z.W."/>
            <person name="Zhang Y.Q."/>
            <person name="Mitsuda N."/>
            <person name="Wang M."/>
            <person name="Liu G.H."/>
            <person name="Pecoraro L."/>
            <person name="Huang H.X."/>
            <person name="Xiao X.J."/>
            <person name="Lin M."/>
            <person name="Wu X.Y."/>
            <person name="Wu W.L."/>
            <person name="Chen Y.Y."/>
            <person name="Chang S.B."/>
            <person name="Sakamoto S."/>
            <person name="Ohme-Takagi M."/>
            <person name="Yagi M."/>
            <person name="Zeng S.J."/>
            <person name="Shen C.Y."/>
            <person name="Yeh C.M."/>
            <person name="Luo Y.B."/>
            <person name="Tsai W.C."/>
            <person name="Van de Peer Y."/>
            <person name="Liu Z.J."/>
        </authorList>
    </citation>
    <scope>NUCLEOTIDE SEQUENCE [LARGE SCALE GENOMIC DNA]</scope>
    <source>
        <tissue evidence="9">The whole plant</tissue>
    </source>
</reference>
<dbReference type="PANTHER" id="PTHR45754">
    <property type="entry name" value="METHYLENETETRAHYDROFOLATE REDUCTASE"/>
    <property type="match status" value="1"/>
</dbReference>
<evidence type="ECO:0000313" key="9">
    <source>
        <dbReference type="EMBL" id="PKU70244.1"/>
    </source>
</evidence>
<dbReference type="GO" id="GO:0004489">
    <property type="term" value="F:methylenetetrahydrofolate reductase [NAD(P)H] activity"/>
    <property type="evidence" value="ECO:0007669"/>
    <property type="project" value="InterPro"/>
</dbReference>
<dbReference type="EMBL" id="KZ502943">
    <property type="protein sequence ID" value="PKU70244.1"/>
    <property type="molecule type" value="Genomic_DNA"/>
</dbReference>
<evidence type="ECO:0000259" key="8">
    <source>
        <dbReference type="Pfam" id="PF21895"/>
    </source>
</evidence>
<evidence type="ECO:0000256" key="7">
    <source>
        <dbReference type="RuleBase" id="RU003862"/>
    </source>
</evidence>
<reference evidence="9 10" key="1">
    <citation type="journal article" date="2016" name="Sci. Rep.">
        <title>The Dendrobium catenatum Lindl. genome sequence provides insights into polysaccharide synthase, floral development and adaptive evolution.</title>
        <authorList>
            <person name="Zhang G.Q."/>
            <person name="Xu Q."/>
            <person name="Bian C."/>
            <person name="Tsai W.C."/>
            <person name="Yeh C.M."/>
            <person name="Liu K.W."/>
            <person name="Yoshida K."/>
            <person name="Zhang L.S."/>
            <person name="Chang S.B."/>
            <person name="Chen F."/>
            <person name="Shi Y."/>
            <person name="Su Y.Y."/>
            <person name="Zhang Y.Q."/>
            <person name="Chen L.J."/>
            <person name="Yin Y."/>
            <person name="Lin M."/>
            <person name="Huang H."/>
            <person name="Deng H."/>
            <person name="Wang Z.W."/>
            <person name="Zhu S.L."/>
            <person name="Zhao X."/>
            <person name="Deng C."/>
            <person name="Niu S.C."/>
            <person name="Huang J."/>
            <person name="Wang M."/>
            <person name="Liu G.H."/>
            <person name="Yang H.J."/>
            <person name="Xiao X.J."/>
            <person name="Hsiao Y.Y."/>
            <person name="Wu W.L."/>
            <person name="Chen Y.Y."/>
            <person name="Mitsuda N."/>
            <person name="Ohme-Takagi M."/>
            <person name="Luo Y.B."/>
            <person name="Van de Peer Y."/>
            <person name="Liu Z.J."/>
        </authorList>
    </citation>
    <scope>NUCLEOTIDE SEQUENCE [LARGE SCALE GENOMIC DNA]</scope>
    <source>
        <tissue evidence="9">The whole plant</tissue>
    </source>
</reference>
<evidence type="ECO:0000256" key="2">
    <source>
        <dbReference type="ARBA" id="ARBA00004777"/>
    </source>
</evidence>
<dbReference type="Pfam" id="PF02219">
    <property type="entry name" value="MTHFR"/>
    <property type="match status" value="2"/>
</dbReference>
<comment type="pathway">
    <text evidence="2 7">One-carbon metabolism; tetrahydrofolate interconversion.</text>
</comment>
<proteinExistence type="inferred from homology"/>
<dbReference type="Gene3D" id="3.20.20.220">
    <property type="match status" value="1"/>
</dbReference>
<dbReference type="Proteomes" id="UP000233837">
    <property type="component" value="Unassembled WGS sequence"/>
</dbReference>
<dbReference type="AlphaFoldDB" id="A0A2I0W3L4"/>
<evidence type="ECO:0000313" key="10">
    <source>
        <dbReference type="Proteomes" id="UP000233837"/>
    </source>
</evidence>
<sequence length="602" mass="67512">MKVIEKIREAVDGEGRTVFSFEFFPPKTEEGVENLFERMDRMVAHNPTFCDITWGAGGSTADLTLEIANRMQNIVCESLLIVVFPSQFDPSSFSSFSSPSHYQLISVETMMHLTCTNMPVEKIDHALDTIKNNGIQNVLALRGDPPHGQDKFVQVEGGFSCALDLVKHIRAKYGDYFGITVAGYPEAHPDMIQEGGATLEAYSNDLAYLKKKVDAGADLIITQLFYDTDIFLKFVSDCRQIGITCPIVPGIMPINNYKGFLRMTGFCKTKITSEITAALDPIKDNEEAVKAYGIHLGTEMCKKILAHGIKTVHLYTLNMEKSALAILMNLGLIEESKVTRSLPWRPPANVFRAKEDVRPIFWANRPKSYILRTSGWDQYPRGRWGDSQNPSYGALTDHQFMRPRTRDKKLQEEWAIPIKSIEDVHERFMNYCLGKLRSSPWSDLDGLQPETKIIDEQLSQINLKGFLTINSQPAVNGVKSGSPTVGWGGPGGYVYQKAYIEFFCSVEKLSQLVENCKALPSVTYIAVNKEGLRLSNVGPNAVNAVTWGVFPAKEIIQPTVVDPASFMVWKDEAFEIWTRGWACLFPEADPSRALLEEVRVYE</sequence>
<accession>A0A2I0W3L4</accession>
<feature type="domain" description="MTHFR SAM-binding regulatory" evidence="8">
    <location>
        <begin position="340"/>
        <end position="598"/>
    </location>
</feature>
<dbReference type="CDD" id="cd00537">
    <property type="entry name" value="MTHFR"/>
    <property type="match status" value="1"/>
</dbReference>
<name>A0A2I0W3L4_9ASPA</name>
<keyword evidence="5 7" id="KW-0274">FAD</keyword>
<evidence type="ECO:0000256" key="1">
    <source>
        <dbReference type="ARBA" id="ARBA00001974"/>
    </source>
</evidence>
<organism evidence="9 10">
    <name type="scientific">Dendrobium catenatum</name>
    <dbReference type="NCBI Taxonomy" id="906689"/>
    <lineage>
        <taxon>Eukaryota</taxon>
        <taxon>Viridiplantae</taxon>
        <taxon>Streptophyta</taxon>
        <taxon>Embryophyta</taxon>
        <taxon>Tracheophyta</taxon>
        <taxon>Spermatophyta</taxon>
        <taxon>Magnoliopsida</taxon>
        <taxon>Liliopsida</taxon>
        <taxon>Asparagales</taxon>
        <taxon>Orchidaceae</taxon>
        <taxon>Epidendroideae</taxon>
        <taxon>Malaxideae</taxon>
        <taxon>Dendrobiinae</taxon>
        <taxon>Dendrobium</taxon>
    </lineage>
</organism>
<dbReference type="GO" id="GO:0071949">
    <property type="term" value="F:FAD binding"/>
    <property type="evidence" value="ECO:0007669"/>
    <property type="project" value="TreeGrafter"/>
</dbReference>
<keyword evidence="6 7" id="KW-0560">Oxidoreductase</keyword>
<dbReference type="PANTHER" id="PTHR45754:SF3">
    <property type="entry name" value="METHYLENETETRAHYDROFOLATE REDUCTASE (NADPH)"/>
    <property type="match status" value="1"/>
</dbReference>
<dbReference type="Pfam" id="PF21895">
    <property type="entry name" value="MTHFR_C"/>
    <property type="match status" value="1"/>
</dbReference>
<dbReference type="GO" id="GO:0035999">
    <property type="term" value="P:tetrahydrofolate interconversion"/>
    <property type="evidence" value="ECO:0007669"/>
    <property type="project" value="UniProtKB-UniPathway"/>
</dbReference>
<dbReference type="SUPFAM" id="SSF51730">
    <property type="entry name" value="FAD-linked oxidoreductase"/>
    <property type="match status" value="1"/>
</dbReference>
<dbReference type="NCBIfam" id="TIGR00677">
    <property type="entry name" value="fadh2_euk"/>
    <property type="match status" value="1"/>
</dbReference>
<keyword evidence="10" id="KW-1185">Reference proteome</keyword>
<dbReference type="UniPathway" id="UPA00193"/>
<dbReference type="InterPro" id="IPR003171">
    <property type="entry name" value="Mehydrof_redctse-like"/>
</dbReference>
<comment type="similarity">
    <text evidence="3 7">Belongs to the methylenetetrahydrofolate reductase family.</text>
</comment>
<gene>
    <name evidence="9" type="ORF">MA16_Dca011090</name>
</gene>
<keyword evidence="4 7" id="KW-0285">Flavoprotein</keyword>
<dbReference type="STRING" id="906689.A0A2I0W3L4"/>
<dbReference type="InterPro" id="IPR053806">
    <property type="entry name" value="MTHFR_C"/>
</dbReference>
<evidence type="ECO:0000256" key="6">
    <source>
        <dbReference type="ARBA" id="ARBA00023002"/>
    </source>
</evidence>
<evidence type="ECO:0000256" key="3">
    <source>
        <dbReference type="ARBA" id="ARBA00006743"/>
    </source>
</evidence>
<evidence type="ECO:0000256" key="5">
    <source>
        <dbReference type="ARBA" id="ARBA00022827"/>
    </source>
</evidence>
<dbReference type="GO" id="GO:0005829">
    <property type="term" value="C:cytosol"/>
    <property type="evidence" value="ECO:0007669"/>
    <property type="project" value="TreeGrafter"/>
</dbReference>
<dbReference type="InterPro" id="IPR029041">
    <property type="entry name" value="FAD-linked_oxidoreductase-like"/>
</dbReference>